<proteinExistence type="predicted"/>
<gene>
    <name evidence="1" type="ORF">A3B19_01095</name>
</gene>
<name>A0A1F5XHQ1_9BACT</name>
<sequence>MAGCDVDPYGIVGAQRKSEHCSDGTETAIGHNLPKSIKWECSCGKIIEEEINKPPDLPPAA</sequence>
<dbReference type="AlphaFoldDB" id="A0A1F5XHQ1"/>
<dbReference type="Proteomes" id="UP000177346">
    <property type="component" value="Unassembled WGS sequence"/>
</dbReference>
<evidence type="ECO:0000313" key="2">
    <source>
        <dbReference type="Proteomes" id="UP000177346"/>
    </source>
</evidence>
<organism evidence="1 2">
    <name type="scientific">Candidatus Giovannonibacteria bacterium RIFCSPLOWO2_01_FULL_46_32</name>
    <dbReference type="NCBI Taxonomy" id="1798353"/>
    <lineage>
        <taxon>Bacteria</taxon>
        <taxon>Candidatus Giovannoniibacteriota</taxon>
    </lineage>
</organism>
<evidence type="ECO:0000313" key="1">
    <source>
        <dbReference type="EMBL" id="OGF87011.1"/>
    </source>
</evidence>
<protein>
    <submittedName>
        <fullName evidence="1">Uncharacterized protein</fullName>
    </submittedName>
</protein>
<reference evidence="1 2" key="1">
    <citation type="journal article" date="2016" name="Nat. Commun.">
        <title>Thousands of microbial genomes shed light on interconnected biogeochemical processes in an aquifer system.</title>
        <authorList>
            <person name="Anantharaman K."/>
            <person name="Brown C.T."/>
            <person name="Hug L.A."/>
            <person name="Sharon I."/>
            <person name="Castelle C.J."/>
            <person name="Probst A.J."/>
            <person name="Thomas B.C."/>
            <person name="Singh A."/>
            <person name="Wilkins M.J."/>
            <person name="Karaoz U."/>
            <person name="Brodie E.L."/>
            <person name="Williams K.H."/>
            <person name="Hubbard S.S."/>
            <person name="Banfield J.F."/>
        </authorList>
    </citation>
    <scope>NUCLEOTIDE SEQUENCE [LARGE SCALE GENOMIC DNA]</scope>
</reference>
<accession>A0A1F5XHQ1</accession>
<dbReference type="EMBL" id="MFIF01000009">
    <property type="protein sequence ID" value="OGF87011.1"/>
    <property type="molecule type" value="Genomic_DNA"/>
</dbReference>
<comment type="caution">
    <text evidence="1">The sequence shown here is derived from an EMBL/GenBank/DDBJ whole genome shotgun (WGS) entry which is preliminary data.</text>
</comment>